<sequence>MENQSPIILQFVRKIHDLGIGCPIAFVNNGLHEKLEEQMEDYIGGELPTYLPPWWIYLMLSYPFLFSYQTKCKFFKLAAYWDRNFSGSMAEENWLQEDVILNVSRNNILDHAKGLMDQHASNAIKLSVKFFDEPGIGMGPTSEFYTLVSKEFQKCGLMWRNHISLELFPRPMSDSSIVEV</sequence>
<dbReference type="EMBL" id="CASHSV030000311">
    <property type="protein sequence ID" value="CAJ2657204.1"/>
    <property type="molecule type" value="Genomic_DNA"/>
</dbReference>
<keyword evidence="2" id="KW-1185">Reference proteome</keyword>
<gene>
    <name evidence="1" type="ORF">MILVUS5_LOCUS23823</name>
</gene>
<protein>
    <submittedName>
        <fullName evidence="1">Uncharacterized protein</fullName>
    </submittedName>
</protein>
<dbReference type="Proteomes" id="UP001177021">
    <property type="component" value="Unassembled WGS sequence"/>
</dbReference>
<comment type="caution">
    <text evidence="1">The sequence shown here is derived from an EMBL/GenBank/DDBJ whole genome shotgun (WGS) entry which is preliminary data.</text>
</comment>
<evidence type="ECO:0000313" key="2">
    <source>
        <dbReference type="Proteomes" id="UP001177021"/>
    </source>
</evidence>
<evidence type="ECO:0000313" key="1">
    <source>
        <dbReference type="EMBL" id="CAJ2657204.1"/>
    </source>
</evidence>
<name>A0ACB0KLI9_TRIPR</name>
<proteinExistence type="predicted"/>
<organism evidence="1 2">
    <name type="scientific">Trifolium pratense</name>
    <name type="common">Red clover</name>
    <dbReference type="NCBI Taxonomy" id="57577"/>
    <lineage>
        <taxon>Eukaryota</taxon>
        <taxon>Viridiplantae</taxon>
        <taxon>Streptophyta</taxon>
        <taxon>Embryophyta</taxon>
        <taxon>Tracheophyta</taxon>
        <taxon>Spermatophyta</taxon>
        <taxon>Magnoliopsida</taxon>
        <taxon>eudicotyledons</taxon>
        <taxon>Gunneridae</taxon>
        <taxon>Pentapetalae</taxon>
        <taxon>rosids</taxon>
        <taxon>fabids</taxon>
        <taxon>Fabales</taxon>
        <taxon>Fabaceae</taxon>
        <taxon>Papilionoideae</taxon>
        <taxon>50 kb inversion clade</taxon>
        <taxon>NPAAA clade</taxon>
        <taxon>Hologalegina</taxon>
        <taxon>IRL clade</taxon>
        <taxon>Trifolieae</taxon>
        <taxon>Trifolium</taxon>
    </lineage>
</organism>
<accession>A0ACB0KLI9</accession>
<reference evidence="1" key="1">
    <citation type="submission" date="2023-10" db="EMBL/GenBank/DDBJ databases">
        <authorList>
            <person name="Rodriguez Cubillos JULIANA M."/>
            <person name="De Vega J."/>
        </authorList>
    </citation>
    <scope>NUCLEOTIDE SEQUENCE</scope>
</reference>